<dbReference type="Proteomes" id="UP001231124">
    <property type="component" value="Unassembled WGS sequence"/>
</dbReference>
<evidence type="ECO:0000313" key="2">
    <source>
        <dbReference type="EMBL" id="MDQ0450072.1"/>
    </source>
</evidence>
<organism evidence="2 3">
    <name type="scientific">Methylobacterium aerolatum</name>
    <dbReference type="NCBI Taxonomy" id="418708"/>
    <lineage>
        <taxon>Bacteria</taxon>
        <taxon>Pseudomonadati</taxon>
        <taxon>Pseudomonadota</taxon>
        <taxon>Alphaproteobacteria</taxon>
        <taxon>Hyphomicrobiales</taxon>
        <taxon>Methylobacteriaceae</taxon>
        <taxon>Methylobacterium</taxon>
    </lineage>
</organism>
<sequence>QVAEYPIASLLIAGAVGFGLGLLVNATRD</sequence>
<accession>A0ABU0I7L0</accession>
<evidence type="ECO:0000256" key="1">
    <source>
        <dbReference type="SAM" id="Phobius"/>
    </source>
</evidence>
<dbReference type="EMBL" id="JAUSVP010000037">
    <property type="protein sequence ID" value="MDQ0450072.1"/>
    <property type="molecule type" value="Genomic_DNA"/>
</dbReference>
<name>A0ABU0I7L0_9HYPH</name>
<gene>
    <name evidence="2" type="ORF">QO012_004601</name>
</gene>
<comment type="caution">
    <text evidence="2">The sequence shown here is derived from an EMBL/GenBank/DDBJ whole genome shotgun (WGS) entry which is preliminary data.</text>
</comment>
<feature type="transmembrane region" description="Helical" evidence="1">
    <location>
        <begin position="6"/>
        <end position="26"/>
    </location>
</feature>
<keyword evidence="3" id="KW-1185">Reference proteome</keyword>
<keyword evidence="1" id="KW-0472">Membrane</keyword>
<reference evidence="2 3" key="1">
    <citation type="submission" date="2023-07" db="EMBL/GenBank/DDBJ databases">
        <title>Genomic Encyclopedia of Type Strains, Phase IV (KMG-IV): sequencing the most valuable type-strain genomes for metagenomic binning, comparative biology and taxonomic classification.</title>
        <authorList>
            <person name="Goeker M."/>
        </authorList>
    </citation>
    <scope>NUCLEOTIDE SEQUENCE [LARGE SCALE GENOMIC DNA]</scope>
    <source>
        <strain evidence="2 3">DSM 19013</strain>
    </source>
</reference>
<keyword evidence="1" id="KW-1133">Transmembrane helix</keyword>
<proteinExistence type="predicted"/>
<keyword evidence="1" id="KW-0812">Transmembrane</keyword>
<protein>
    <submittedName>
        <fullName evidence="2">ElaB/YqjD/DUF883 family membrane-anchored ribosome-binding protein</fullName>
    </submittedName>
</protein>
<evidence type="ECO:0000313" key="3">
    <source>
        <dbReference type="Proteomes" id="UP001231124"/>
    </source>
</evidence>
<feature type="non-terminal residue" evidence="2">
    <location>
        <position position="1"/>
    </location>
</feature>